<protein>
    <submittedName>
        <fullName evidence="1">Uncharacterized protein</fullName>
    </submittedName>
</protein>
<sequence length="122" mass="14229">MWRLPTRFHYHKPDFSSAVIPILIVTGLMLLVVAACKVYRWKAEQTQQLAQLEQIYDTLEEIDPRKPIAGEDPEFRIRVHQAVCMPYDVSPFFQPRSRYHKVPHLPTLFLTSNINTLPVSII</sequence>
<reference evidence="1" key="2">
    <citation type="submission" date="2022-06" db="UniProtKB">
        <authorList>
            <consortium name="EnsemblMetazoa"/>
        </authorList>
    </citation>
    <scope>IDENTIFICATION</scope>
    <source>
        <strain evidence="1">PS312</strain>
    </source>
</reference>
<dbReference type="AlphaFoldDB" id="A0A2A6BHF5"/>
<evidence type="ECO:0000313" key="2">
    <source>
        <dbReference type="Proteomes" id="UP000005239"/>
    </source>
</evidence>
<accession>A0A2A6BHF5</accession>
<proteinExistence type="predicted"/>
<dbReference type="Proteomes" id="UP000005239">
    <property type="component" value="Unassembled WGS sequence"/>
</dbReference>
<name>A0A2A6BHF5_PRIPA</name>
<organism evidence="1 2">
    <name type="scientific">Pristionchus pacificus</name>
    <name type="common">Parasitic nematode worm</name>
    <dbReference type="NCBI Taxonomy" id="54126"/>
    <lineage>
        <taxon>Eukaryota</taxon>
        <taxon>Metazoa</taxon>
        <taxon>Ecdysozoa</taxon>
        <taxon>Nematoda</taxon>
        <taxon>Chromadorea</taxon>
        <taxon>Rhabditida</taxon>
        <taxon>Rhabditina</taxon>
        <taxon>Diplogasteromorpha</taxon>
        <taxon>Diplogasteroidea</taxon>
        <taxon>Neodiplogasteridae</taxon>
        <taxon>Pristionchus</taxon>
    </lineage>
</organism>
<gene>
    <name evidence="1" type="primary">WBGene00281253</name>
</gene>
<reference evidence="2" key="1">
    <citation type="journal article" date="2008" name="Nat. Genet.">
        <title>The Pristionchus pacificus genome provides a unique perspective on nematode lifestyle and parasitism.</title>
        <authorList>
            <person name="Dieterich C."/>
            <person name="Clifton S.W."/>
            <person name="Schuster L.N."/>
            <person name="Chinwalla A."/>
            <person name="Delehaunty K."/>
            <person name="Dinkelacker I."/>
            <person name="Fulton L."/>
            <person name="Fulton R."/>
            <person name="Godfrey J."/>
            <person name="Minx P."/>
            <person name="Mitreva M."/>
            <person name="Roeseler W."/>
            <person name="Tian H."/>
            <person name="Witte H."/>
            <person name="Yang S.P."/>
            <person name="Wilson R.K."/>
            <person name="Sommer R.J."/>
        </authorList>
    </citation>
    <scope>NUCLEOTIDE SEQUENCE [LARGE SCALE GENOMIC DNA]</scope>
    <source>
        <strain evidence="2">PS312</strain>
    </source>
</reference>
<dbReference type="EnsemblMetazoa" id="PPA42884.1">
    <property type="protein sequence ID" value="PPA42884.1"/>
    <property type="gene ID" value="WBGene00281253"/>
</dbReference>
<keyword evidence="2" id="KW-1185">Reference proteome</keyword>
<evidence type="ECO:0000313" key="1">
    <source>
        <dbReference type="EnsemblMetazoa" id="PPA42884.1"/>
    </source>
</evidence>
<accession>A0A8R1YXH9</accession>